<keyword evidence="3" id="KW-1185">Reference proteome</keyword>
<feature type="compositionally biased region" description="Polar residues" evidence="1">
    <location>
        <begin position="28"/>
        <end position="37"/>
    </location>
</feature>
<dbReference type="Proteomes" id="UP000265520">
    <property type="component" value="Unassembled WGS sequence"/>
</dbReference>
<feature type="non-terminal residue" evidence="2">
    <location>
        <position position="1"/>
    </location>
</feature>
<evidence type="ECO:0000256" key="1">
    <source>
        <dbReference type="SAM" id="MobiDB-lite"/>
    </source>
</evidence>
<accession>A0A392VBY6</accession>
<proteinExistence type="predicted"/>
<organism evidence="2 3">
    <name type="scientific">Trifolium medium</name>
    <dbReference type="NCBI Taxonomy" id="97028"/>
    <lineage>
        <taxon>Eukaryota</taxon>
        <taxon>Viridiplantae</taxon>
        <taxon>Streptophyta</taxon>
        <taxon>Embryophyta</taxon>
        <taxon>Tracheophyta</taxon>
        <taxon>Spermatophyta</taxon>
        <taxon>Magnoliopsida</taxon>
        <taxon>eudicotyledons</taxon>
        <taxon>Gunneridae</taxon>
        <taxon>Pentapetalae</taxon>
        <taxon>rosids</taxon>
        <taxon>fabids</taxon>
        <taxon>Fabales</taxon>
        <taxon>Fabaceae</taxon>
        <taxon>Papilionoideae</taxon>
        <taxon>50 kb inversion clade</taxon>
        <taxon>NPAAA clade</taxon>
        <taxon>Hologalegina</taxon>
        <taxon>IRL clade</taxon>
        <taxon>Trifolieae</taxon>
        <taxon>Trifolium</taxon>
    </lineage>
</organism>
<dbReference type="AlphaFoldDB" id="A0A392VBY6"/>
<sequence>AGRSLACARRSWQSKKFSPSSAGREAANQGQQGAPTQKISKIKSKCFSSLP</sequence>
<evidence type="ECO:0000313" key="2">
    <source>
        <dbReference type="EMBL" id="MCI84441.1"/>
    </source>
</evidence>
<comment type="caution">
    <text evidence="2">The sequence shown here is derived from an EMBL/GenBank/DDBJ whole genome shotgun (WGS) entry which is preliminary data.</text>
</comment>
<dbReference type="EMBL" id="LXQA011090957">
    <property type="protein sequence ID" value="MCI84441.1"/>
    <property type="molecule type" value="Genomic_DNA"/>
</dbReference>
<feature type="region of interest" description="Disordered" evidence="1">
    <location>
        <begin position="1"/>
        <end position="51"/>
    </location>
</feature>
<evidence type="ECO:0000313" key="3">
    <source>
        <dbReference type="Proteomes" id="UP000265520"/>
    </source>
</evidence>
<reference evidence="2 3" key="1">
    <citation type="journal article" date="2018" name="Front. Plant Sci.">
        <title>Red Clover (Trifolium pratense) and Zigzag Clover (T. medium) - A Picture of Genomic Similarities and Differences.</title>
        <authorList>
            <person name="Dluhosova J."/>
            <person name="Istvanek J."/>
            <person name="Nedelnik J."/>
            <person name="Repkova J."/>
        </authorList>
    </citation>
    <scope>NUCLEOTIDE SEQUENCE [LARGE SCALE GENOMIC DNA]</scope>
    <source>
        <strain evidence="3">cv. 10/8</strain>
        <tissue evidence="2">Leaf</tissue>
    </source>
</reference>
<name>A0A392VBY6_9FABA</name>
<protein>
    <submittedName>
        <fullName evidence="2">Uncharacterized protein</fullName>
    </submittedName>
</protein>